<dbReference type="KEGG" id="vg:26630642"/>
<dbReference type="Proteomes" id="UP000204421">
    <property type="component" value="Segment"/>
</dbReference>
<dbReference type="EMBL" id="KT184694">
    <property type="protein sequence ID" value="AKQ07606.1"/>
    <property type="molecule type" value="Genomic_DNA"/>
</dbReference>
<gene>
    <name evidence="1" type="ORF">SEA_SMEADLEY_38</name>
</gene>
<proteinExistence type="predicted"/>
<protein>
    <submittedName>
        <fullName evidence="1">Uncharacterized protein</fullName>
    </submittedName>
</protein>
<sequence length="106" mass="11888">MDGEAHELGVLFPVPRSAWERWDEKDRDEFVADHVLAAAESRGVVLEATYEGYEVSHEAVIDGLRLIPEDEFGNPLPEMVVIRSRVWVIPNEASLKELEEAASGRS</sequence>
<dbReference type="OrthoDB" id="32920at10239"/>
<evidence type="ECO:0000313" key="1">
    <source>
        <dbReference type="EMBL" id="AKQ07606.1"/>
    </source>
</evidence>
<organism evidence="1 2">
    <name type="scientific">Mycobacterium phage Smeadley</name>
    <dbReference type="NCBI Taxonomy" id="1673873"/>
    <lineage>
        <taxon>Viruses</taxon>
        <taxon>Duplodnaviria</taxon>
        <taxon>Heunggongvirae</taxon>
        <taxon>Uroviricota</taxon>
        <taxon>Caudoviricetes</taxon>
        <taxon>Fromanvirus</taxon>
        <taxon>Fromanvirus astro</taxon>
    </lineage>
</organism>
<reference evidence="1 2" key="1">
    <citation type="submission" date="2015-06" db="EMBL/GenBank/DDBJ databases">
        <authorList>
            <person name="Akther S."/>
            <person name="Anaya M."/>
            <person name="Carvajal B."/>
            <person name="Chen Y."/>
            <person name="Estrada B."/>
            <person name="Gedeon F."/>
            <person name="Golebiewska U.P."/>
            <person name="Gu W."/>
            <person name="Hernandez A."/>
            <person name="Islam T."/>
            <person name="Jin Y."/>
            <person name="Jung S.M.I.N."/>
            <person name="Nieves W."/>
            <person name="Patel N."/>
            <person name="Qu S."/>
            <person name="Sookdeo T."/>
            <person name="Tobar N."/>
            <person name="Victor W."/>
            <person name="Serrano M.G."/>
            <person name="Buck G."/>
            <person name="Lee V."/>
            <person name="Wang Y."/>
            <person name="Carvalho R."/>
            <person name="Voegtly L."/>
            <person name="Shi R."/>
            <person name="Duckworth R."/>
            <person name="Johnson A."/>
            <person name="Loviza R."/>
            <person name="Walstead R."/>
            <person name="Shah Z."/>
            <person name="Kiflezghi M."/>
            <person name="Wade K."/>
            <person name="Delesalle V.A."/>
            <person name="Bradley K.W."/>
            <person name="Asai D.J."/>
            <person name="Bowman C.A."/>
            <person name="Russell D.A."/>
            <person name="Pope W.H."/>
            <person name="Jacobs-Sera D."/>
            <person name="Hendrix R.W."/>
            <person name="Hatfull G.F."/>
        </authorList>
    </citation>
    <scope>NUCLEOTIDE SEQUENCE [LARGE SCALE GENOMIC DNA]</scope>
</reference>
<dbReference type="GeneID" id="26630642"/>
<accession>A0A0H4U263</accession>
<dbReference type="RefSeq" id="YP_009204128.1">
    <property type="nucleotide sequence ID" value="NC_028860.1"/>
</dbReference>
<evidence type="ECO:0000313" key="2">
    <source>
        <dbReference type="Proteomes" id="UP000204421"/>
    </source>
</evidence>
<name>A0A0H4U263_9CAUD</name>